<dbReference type="InterPro" id="IPR029063">
    <property type="entry name" value="SAM-dependent_MTases_sf"/>
</dbReference>
<dbReference type="Gene3D" id="3.40.50.150">
    <property type="entry name" value="Vaccinia Virus protein VP39"/>
    <property type="match status" value="1"/>
</dbReference>
<dbReference type="AlphaFoldDB" id="A0A9W9P182"/>
<sequence>MSRRRLILRMSEEINILTNQYFQQVDLPNLAIPPNNVLIQPAVQEALYEDMFKDSLTPLPPASYRSRVLKLLISRMEEAITDPDQDEIIDTLMETWGALLITPKPNAIQQAQRLSQIKYTAPTPTTTITPPRTIITSESRGVILAGGTTGNRTWEAALHLGTYLSTKSGEALVRDKRVIELGAGTGFLSLFCAKYLGANVVATDREQFLIDNMNTCVALNSENLSPEGKIPMYAGIWDWGTKLQGEGIGEEFDVAIGADLIYDADIIPLLISTVRDLFDNYHVREFILAATLRNEKTFRTFLDACESNHFSVETLPFQSPKSQEQTGFFHSTDIPIHTYRILPS</sequence>
<dbReference type="Pfam" id="PF10294">
    <property type="entry name" value="Methyltransf_16"/>
    <property type="match status" value="1"/>
</dbReference>
<reference evidence="1" key="2">
    <citation type="journal article" date="2023" name="IMA Fungus">
        <title>Comparative genomic study of the Penicillium genus elucidates a diverse pangenome and 15 lateral gene transfer events.</title>
        <authorList>
            <person name="Petersen C."/>
            <person name="Sorensen T."/>
            <person name="Nielsen M.R."/>
            <person name="Sondergaard T.E."/>
            <person name="Sorensen J.L."/>
            <person name="Fitzpatrick D.A."/>
            <person name="Frisvad J.C."/>
            <person name="Nielsen K.L."/>
        </authorList>
    </citation>
    <scope>NUCLEOTIDE SEQUENCE</scope>
    <source>
        <strain evidence="1">IBT 23319</strain>
    </source>
</reference>
<organism evidence="1 2">
    <name type="scientific">Penicillium citrinum</name>
    <dbReference type="NCBI Taxonomy" id="5077"/>
    <lineage>
        <taxon>Eukaryota</taxon>
        <taxon>Fungi</taxon>
        <taxon>Dikarya</taxon>
        <taxon>Ascomycota</taxon>
        <taxon>Pezizomycotina</taxon>
        <taxon>Eurotiomycetes</taxon>
        <taxon>Eurotiomycetidae</taxon>
        <taxon>Eurotiales</taxon>
        <taxon>Aspergillaceae</taxon>
        <taxon>Penicillium</taxon>
    </lineage>
</organism>
<dbReference type="OrthoDB" id="194386at2759"/>
<dbReference type="PANTHER" id="PTHR14614">
    <property type="entry name" value="HEPATOCELLULAR CARCINOMA-ASSOCIATED ANTIGEN"/>
    <property type="match status" value="1"/>
</dbReference>
<reference evidence="1" key="1">
    <citation type="submission" date="2022-11" db="EMBL/GenBank/DDBJ databases">
        <authorList>
            <person name="Petersen C."/>
        </authorList>
    </citation>
    <scope>NUCLEOTIDE SEQUENCE</scope>
    <source>
        <strain evidence="1">IBT 23319</strain>
    </source>
</reference>
<dbReference type="SUPFAM" id="SSF53335">
    <property type="entry name" value="S-adenosyl-L-methionine-dependent methyltransferases"/>
    <property type="match status" value="1"/>
</dbReference>
<dbReference type="CDD" id="cd02440">
    <property type="entry name" value="AdoMet_MTases"/>
    <property type="match status" value="1"/>
</dbReference>
<dbReference type="InterPro" id="IPR019410">
    <property type="entry name" value="Methyltransf_16"/>
</dbReference>
<accession>A0A9W9P182</accession>
<evidence type="ECO:0000313" key="1">
    <source>
        <dbReference type="EMBL" id="KAJ5233396.1"/>
    </source>
</evidence>
<dbReference type="RefSeq" id="XP_056500896.1">
    <property type="nucleotide sequence ID" value="XM_056644082.1"/>
</dbReference>
<dbReference type="GO" id="GO:0005737">
    <property type="term" value="C:cytoplasm"/>
    <property type="evidence" value="ECO:0007669"/>
    <property type="project" value="TreeGrafter"/>
</dbReference>
<evidence type="ECO:0000313" key="2">
    <source>
        <dbReference type="Proteomes" id="UP001147733"/>
    </source>
</evidence>
<dbReference type="PANTHER" id="PTHR14614:SF130">
    <property type="entry name" value="PROTEIN-LYSINE N-METHYLTRANSFERASE EEF2KMT"/>
    <property type="match status" value="1"/>
</dbReference>
<comment type="caution">
    <text evidence="1">The sequence shown here is derived from an EMBL/GenBank/DDBJ whole genome shotgun (WGS) entry which is preliminary data.</text>
</comment>
<name>A0A9W9P182_PENCI</name>
<keyword evidence="2" id="KW-1185">Reference proteome</keyword>
<dbReference type="GeneID" id="81383249"/>
<dbReference type="Proteomes" id="UP001147733">
    <property type="component" value="Unassembled WGS sequence"/>
</dbReference>
<dbReference type="EMBL" id="JAPQKT010000004">
    <property type="protein sequence ID" value="KAJ5233396.1"/>
    <property type="molecule type" value="Genomic_DNA"/>
</dbReference>
<dbReference type="GO" id="GO:0008757">
    <property type="term" value="F:S-adenosylmethionine-dependent methyltransferase activity"/>
    <property type="evidence" value="ECO:0007669"/>
    <property type="project" value="UniProtKB-ARBA"/>
</dbReference>
<proteinExistence type="predicted"/>
<gene>
    <name evidence="1" type="ORF">N7469_005162</name>
</gene>
<protein>
    <submittedName>
        <fullName evidence="1">Uncharacterized protein</fullName>
    </submittedName>
</protein>